<evidence type="ECO:0000256" key="3">
    <source>
        <dbReference type="ARBA" id="ARBA00022603"/>
    </source>
</evidence>
<dbReference type="NCBIfam" id="NF008748">
    <property type="entry name" value="PRK11783.1"/>
    <property type="match status" value="1"/>
</dbReference>
<dbReference type="Gene3D" id="3.40.50.150">
    <property type="entry name" value="Vaccinia Virus protein VP39"/>
    <property type="match status" value="2"/>
</dbReference>
<dbReference type="InterPro" id="IPR000241">
    <property type="entry name" value="RlmKL-like_Mtase"/>
</dbReference>
<dbReference type="AlphaFoldDB" id="A0A098G1Z6"/>
<reference evidence="10" key="1">
    <citation type="submission" date="2014-09" db="EMBL/GenBank/DDBJ databases">
        <authorList>
            <person name="Gomez-Valero L."/>
        </authorList>
    </citation>
    <scope>NUCLEOTIDE SEQUENCE [LARGE SCALE GENOMIC DNA]</scope>
    <source>
        <strain evidence="10">ATCC700992</strain>
    </source>
</reference>
<dbReference type="PIRSF" id="PIRSF037618">
    <property type="entry name" value="RNA_Mtase_bacteria_prd"/>
    <property type="match status" value="1"/>
</dbReference>
<keyword evidence="4 6" id="KW-0808">Transferase</keyword>
<dbReference type="PROSITE" id="PS00092">
    <property type="entry name" value="N6_MTASE"/>
    <property type="match status" value="1"/>
</dbReference>
<dbReference type="PROSITE" id="PS51165">
    <property type="entry name" value="THUMP"/>
    <property type="match status" value="1"/>
</dbReference>
<dbReference type="PROSITE" id="PS01261">
    <property type="entry name" value="UPF0020"/>
    <property type="match status" value="1"/>
</dbReference>
<dbReference type="PANTHER" id="PTHR47313:SF1">
    <property type="entry name" value="RIBOSOMAL RNA LARGE SUBUNIT METHYLTRANSFERASE K_L"/>
    <property type="match status" value="1"/>
</dbReference>
<comment type="catalytic activity">
    <reaction evidence="6">
        <text>guanosine(2069) in 23S rRNA + S-adenosyl-L-methionine = N(2)-methylguanosine(2069) in 23S rRNA + S-adenosyl-L-homocysteine + H(+)</text>
        <dbReference type="Rhea" id="RHEA:43772"/>
        <dbReference type="Rhea" id="RHEA-COMP:10688"/>
        <dbReference type="Rhea" id="RHEA-COMP:10689"/>
        <dbReference type="ChEBI" id="CHEBI:15378"/>
        <dbReference type="ChEBI" id="CHEBI:57856"/>
        <dbReference type="ChEBI" id="CHEBI:59789"/>
        <dbReference type="ChEBI" id="CHEBI:74269"/>
        <dbReference type="ChEBI" id="CHEBI:74481"/>
        <dbReference type="EC" id="2.1.1.264"/>
    </reaction>
</comment>
<dbReference type="CDD" id="cd11715">
    <property type="entry name" value="THUMP_AdoMetMT"/>
    <property type="match status" value="1"/>
</dbReference>
<dbReference type="GO" id="GO:0070043">
    <property type="term" value="F:rRNA (guanine-N7-)-methyltransferase activity"/>
    <property type="evidence" value="ECO:0007669"/>
    <property type="project" value="UniProtKB-UniRule"/>
</dbReference>
<keyword evidence="3 6" id="KW-0489">Methyltransferase</keyword>
<dbReference type="HAMAP" id="MF_01858">
    <property type="entry name" value="23SrRNA_methyltr_KL"/>
    <property type="match status" value="1"/>
</dbReference>
<keyword evidence="5 6" id="KW-0949">S-adenosyl-L-methionine</keyword>
<dbReference type="CDD" id="cd02440">
    <property type="entry name" value="AdoMet_MTases"/>
    <property type="match status" value="1"/>
</dbReference>
<dbReference type="SUPFAM" id="SSF53335">
    <property type="entry name" value="S-adenosyl-L-methionine-dependent methyltransferases"/>
    <property type="match status" value="2"/>
</dbReference>
<dbReference type="STRING" id="1212491.LFA_0028"/>
<dbReference type="Pfam" id="PF22020">
    <property type="entry name" value="RlmL_1st"/>
    <property type="match status" value="1"/>
</dbReference>
<dbReference type="InterPro" id="IPR019614">
    <property type="entry name" value="SAM-dep_methyl-trfase"/>
</dbReference>
<dbReference type="Gene3D" id="3.30.750.80">
    <property type="entry name" value="RNA methyltransferase domain (HRMD) like"/>
    <property type="match status" value="1"/>
</dbReference>
<dbReference type="SMART" id="SM00981">
    <property type="entry name" value="THUMP"/>
    <property type="match status" value="1"/>
</dbReference>
<dbReference type="HOGENOM" id="CLU_014042_2_0_6"/>
<dbReference type="GO" id="GO:0052915">
    <property type="term" value="F:23S rRNA (guanine(2445)-N(2))-methyltransferase activity"/>
    <property type="evidence" value="ECO:0007669"/>
    <property type="project" value="UniProtKB-UniRule"/>
</dbReference>
<keyword evidence="1 6" id="KW-0963">Cytoplasm</keyword>
<dbReference type="EMBL" id="LN614827">
    <property type="protein sequence ID" value="CEG55515.1"/>
    <property type="molecule type" value="Genomic_DNA"/>
</dbReference>
<dbReference type="EC" id="2.1.1.173" evidence="6"/>
<comment type="function">
    <text evidence="6">Specifically methylates the guanine in position 2445 (m2G2445) and the guanine in position 2069 (m7G2069) of 23S rRNA.</text>
</comment>
<comment type="subcellular location">
    <subcellularLocation>
        <location evidence="6">Cytoplasm</location>
    </subcellularLocation>
</comment>
<dbReference type="Pfam" id="PF01170">
    <property type="entry name" value="UPF0020"/>
    <property type="match status" value="1"/>
</dbReference>
<dbReference type="Pfam" id="PF02926">
    <property type="entry name" value="THUMP"/>
    <property type="match status" value="1"/>
</dbReference>
<dbReference type="PANTHER" id="PTHR47313">
    <property type="entry name" value="RIBOSOMAL RNA LARGE SUBUNIT METHYLTRANSFERASE K/L"/>
    <property type="match status" value="1"/>
</dbReference>
<dbReference type="OrthoDB" id="9809404at2"/>
<evidence type="ECO:0000256" key="6">
    <source>
        <dbReference type="HAMAP-Rule" id="MF_01858"/>
    </source>
</evidence>
<dbReference type="InterPro" id="IPR004114">
    <property type="entry name" value="THUMP_dom"/>
</dbReference>
<keyword evidence="7" id="KW-0694">RNA-binding</keyword>
<keyword evidence="10" id="KW-1185">Reference proteome</keyword>
<sequence>MNYPLFISCPRGLEYLLEEEVKSLGLMVTRVSPQGVYGDANITVLYQLCLWSRLANRVQLVLFSGYAANEQAIHQLCTQFHWQTVFTHDKSIAVEFHGSSEHIRNTMYGAQVVKDAIVDHFRRLSGARPSVDREKPQIRIHAHLKNDTLTVSFDVTGYSLHQRGYRNKAGMAPIKENVAAALLIRAKWPELAAQGYSLHDPFCGSGTLVIEAAMMAAHIAPGLLRQDQSLQYWAQHESALWEKLRTQALQQVKPLSLKLSGADSDHKAISLAHANAGHAGVLPLVTFDVLAVQDNKAPAEKGLLVCNPPYGERLGATTELVPIYQQLGTLLHRHYQGWHAAVLTSNPVLAKAIGLRSDKQYTLYNGPLECKLYCFTLSAANELKGTRESTLSSHAQMLLNRVQKNYKHLQKWAKKSNVSCYRVYDADIPEYAYAIDLYNDYVVLQEYAAPASIPIHKAEKRSLEMMQVVPIALGLTVDKLVMKQRKQQKGTEQYQKMAHTRQTIAVTEGRAKLKVNLYDYLDTGLFLDHRPMRLRFAELKPGTRFLNCFCYTASASVHAALAGALTTNVDLSNTYLQWGEDNFRLNHIDLSRHQFIQFDCREWMKITRDKFDVIFLDPPSFSNSKRMKDTLDIQRDHAVLISAAMRLLNPDGVLYFSTNFRQFKMDPQLEEKYAIEDISSQTIDQDFKRNPKIHRCFKIVMPQFAGK</sequence>
<name>A0A098G1Z6_9GAMM</name>
<organism evidence="9 10">
    <name type="scientific">Legionella fallonii LLAP-10</name>
    <dbReference type="NCBI Taxonomy" id="1212491"/>
    <lineage>
        <taxon>Bacteria</taxon>
        <taxon>Pseudomonadati</taxon>
        <taxon>Pseudomonadota</taxon>
        <taxon>Gammaproteobacteria</taxon>
        <taxon>Legionellales</taxon>
        <taxon>Legionellaceae</taxon>
        <taxon>Legionella</taxon>
    </lineage>
</organism>
<keyword evidence="2 6" id="KW-0698">rRNA processing</keyword>
<evidence type="ECO:0000256" key="7">
    <source>
        <dbReference type="PROSITE-ProRule" id="PRU00529"/>
    </source>
</evidence>
<dbReference type="InterPro" id="IPR054170">
    <property type="entry name" value="RlmL_1st"/>
</dbReference>
<dbReference type="Pfam" id="PF10672">
    <property type="entry name" value="Methyltrans_SAM"/>
    <property type="match status" value="1"/>
</dbReference>
<dbReference type="InterPro" id="IPR002052">
    <property type="entry name" value="DNA_methylase_N6_adenine_CS"/>
</dbReference>
<evidence type="ECO:0000313" key="9">
    <source>
        <dbReference type="EMBL" id="CEG55515.1"/>
    </source>
</evidence>
<evidence type="ECO:0000259" key="8">
    <source>
        <dbReference type="PROSITE" id="PS51165"/>
    </source>
</evidence>
<dbReference type="GO" id="GO:0005737">
    <property type="term" value="C:cytoplasm"/>
    <property type="evidence" value="ECO:0007669"/>
    <property type="project" value="UniProtKB-SubCell"/>
</dbReference>
<dbReference type="Gene3D" id="3.30.2130.30">
    <property type="match status" value="1"/>
</dbReference>
<evidence type="ECO:0000256" key="5">
    <source>
        <dbReference type="ARBA" id="ARBA00022691"/>
    </source>
</evidence>
<evidence type="ECO:0000313" key="10">
    <source>
        <dbReference type="Proteomes" id="UP000032430"/>
    </source>
</evidence>
<proteinExistence type="inferred from homology"/>
<accession>A0A098G1Z6</accession>
<evidence type="ECO:0000256" key="2">
    <source>
        <dbReference type="ARBA" id="ARBA00022552"/>
    </source>
</evidence>
<evidence type="ECO:0000256" key="1">
    <source>
        <dbReference type="ARBA" id="ARBA00022490"/>
    </source>
</evidence>
<feature type="domain" description="THUMP" evidence="8">
    <location>
        <begin position="44"/>
        <end position="155"/>
    </location>
</feature>
<protein>
    <recommendedName>
        <fullName evidence="6">Ribosomal RNA large subunit methyltransferase K/L</fullName>
    </recommendedName>
    <domain>
        <recommendedName>
            <fullName evidence="6">23S rRNA m2G2445 methyltransferase</fullName>
            <ecNumber evidence="6">2.1.1.173</ecNumber>
        </recommendedName>
        <alternativeName>
            <fullName evidence="6">rRNA (guanine-N(2)-)-methyltransferase RlmL</fullName>
        </alternativeName>
    </domain>
    <domain>
        <recommendedName>
            <fullName evidence="6">23S rRNA m7G2069 methyltransferase</fullName>
            <ecNumber evidence="6">2.1.1.264</ecNumber>
        </recommendedName>
        <alternativeName>
            <fullName evidence="6">rRNA (guanine-N(7)-)-methyltransferase RlmK</fullName>
        </alternativeName>
    </domain>
</protein>
<comment type="similarity">
    <text evidence="6">Belongs to the methyltransferase superfamily. RlmKL family.</text>
</comment>
<dbReference type="InterPro" id="IPR017244">
    <property type="entry name" value="23SrRNA_methyltr_KL"/>
</dbReference>
<dbReference type="Proteomes" id="UP000032430">
    <property type="component" value="Chromosome I"/>
</dbReference>
<dbReference type="RefSeq" id="WP_045094387.1">
    <property type="nucleotide sequence ID" value="NZ_LN614827.1"/>
</dbReference>
<dbReference type="InterPro" id="IPR053943">
    <property type="entry name" value="RlmKL-like_Mtase_CS"/>
</dbReference>
<comment type="catalytic activity">
    <reaction evidence="6">
        <text>guanosine(2445) in 23S rRNA + S-adenosyl-L-methionine = N(2)-methylguanosine(2445) in 23S rRNA + S-adenosyl-L-homocysteine + H(+)</text>
        <dbReference type="Rhea" id="RHEA:42740"/>
        <dbReference type="Rhea" id="RHEA-COMP:10215"/>
        <dbReference type="Rhea" id="RHEA-COMP:10216"/>
        <dbReference type="ChEBI" id="CHEBI:15378"/>
        <dbReference type="ChEBI" id="CHEBI:57856"/>
        <dbReference type="ChEBI" id="CHEBI:59789"/>
        <dbReference type="ChEBI" id="CHEBI:74269"/>
        <dbReference type="ChEBI" id="CHEBI:74481"/>
        <dbReference type="EC" id="2.1.1.173"/>
    </reaction>
</comment>
<dbReference type="GO" id="GO:0003723">
    <property type="term" value="F:RNA binding"/>
    <property type="evidence" value="ECO:0007669"/>
    <property type="project" value="UniProtKB-UniRule"/>
</dbReference>
<dbReference type="EC" id="2.1.1.264" evidence="6"/>
<dbReference type="InterPro" id="IPR029063">
    <property type="entry name" value="SAM-dependent_MTases_sf"/>
</dbReference>
<evidence type="ECO:0000256" key="4">
    <source>
        <dbReference type="ARBA" id="ARBA00022679"/>
    </source>
</evidence>
<dbReference type="KEGG" id="lfa:LFA_0028"/>
<gene>
    <name evidence="6 9" type="primary">rlmL</name>
    <name evidence="9" type="ORF">LFA_0028</name>
</gene>